<gene>
    <name evidence="2" type="ORF">FA14DRAFT_161733</name>
</gene>
<dbReference type="Proteomes" id="UP000245771">
    <property type="component" value="Unassembled WGS sequence"/>
</dbReference>
<dbReference type="GeneID" id="37021042"/>
<dbReference type="InParanoid" id="A0A316V9K1"/>
<feature type="region of interest" description="Disordered" evidence="1">
    <location>
        <begin position="88"/>
        <end position="126"/>
    </location>
</feature>
<dbReference type="RefSeq" id="XP_025354591.1">
    <property type="nucleotide sequence ID" value="XM_025499261.1"/>
</dbReference>
<feature type="compositionally biased region" description="Low complexity" evidence="1">
    <location>
        <begin position="89"/>
        <end position="100"/>
    </location>
</feature>
<organism evidence="2 3">
    <name type="scientific">Meira miltonrushii</name>
    <dbReference type="NCBI Taxonomy" id="1280837"/>
    <lineage>
        <taxon>Eukaryota</taxon>
        <taxon>Fungi</taxon>
        <taxon>Dikarya</taxon>
        <taxon>Basidiomycota</taxon>
        <taxon>Ustilaginomycotina</taxon>
        <taxon>Exobasidiomycetes</taxon>
        <taxon>Exobasidiales</taxon>
        <taxon>Brachybasidiaceae</taxon>
        <taxon>Meira</taxon>
    </lineage>
</organism>
<name>A0A316V9K1_9BASI</name>
<dbReference type="AlphaFoldDB" id="A0A316V9K1"/>
<dbReference type="EMBL" id="KZ819604">
    <property type="protein sequence ID" value="PWN34289.1"/>
    <property type="molecule type" value="Genomic_DNA"/>
</dbReference>
<evidence type="ECO:0000313" key="2">
    <source>
        <dbReference type="EMBL" id="PWN34289.1"/>
    </source>
</evidence>
<proteinExistence type="predicted"/>
<feature type="compositionally biased region" description="Polar residues" evidence="1">
    <location>
        <begin position="101"/>
        <end position="114"/>
    </location>
</feature>
<accession>A0A316V9K1</accession>
<protein>
    <submittedName>
        <fullName evidence="2">Uncharacterized protein</fullName>
    </submittedName>
</protein>
<evidence type="ECO:0000256" key="1">
    <source>
        <dbReference type="SAM" id="MobiDB-lite"/>
    </source>
</evidence>
<sequence>MIASTSFYFALTPEQTSLPMGSLSKLTSMSSFRLPKSKSIKKGLAKLASIPSSLSRSSLSKKSKKDAFDFTSVSSDWTLVEDEQEVQNTFTSTSSEAESTLVDSDQESSVTTTPFEGDWLSSPRSSLTKSQAALQLKEARRRARLSHEQYLDSRQENKCLASKDNFQVDQSLQDTLKTSFSCDLSSSEDEDFLVTQSIKARLAEARLKASQSHRAYLAVKEDTSILDDQTLSQGVNTWLATPKQPVQLIVTV</sequence>
<reference evidence="2 3" key="1">
    <citation type="journal article" date="2018" name="Mol. Biol. Evol.">
        <title>Broad Genomic Sampling Reveals a Smut Pathogenic Ancestry of the Fungal Clade Ustilaginomycotina.</title>
        <authorList>
            <person name="Kijpornyongpan T."/>
            <person name="Mondo S.J."/>
            <person name="Barry K."/>
            <person name="Sandor L."/>
            <person name="Lee J."/>
            <person name="Lipzen A."/>
            <person name="Pangilinan J."/>
            <person name="LaButti K."/>
            <person name="Hainaut M."/>
            <person name="Henrissat B."/>
            <person name="Grigoriev I.V."/>
            <person name="Spatafora J.W."/>
            <person name="Aime M.C."/>
        </authorList>
    </citation>
    <scope>NUCLEOTIDE SEQUENCE [LARGE SCALE GENOMIC DNA]</scope>
    <source>
        <strain evidence="2 3">MCA 3882</strain>
    </source>
</reference>
<evidence type="ECO:0000313" key="3">
    <source>
        <dbReference type="Proteomes" id="UP000245771"/>
    </source>
</evidence>
<keyword evidence="3" id="KW-1185">Reference proteome</keyword>